<name>A0A1I6JWH8_9GAMM</name>
<dbReference type="EMBL" id="FOYW01000003">
    <property type="protein sequence ID" value="SFR83296.1"/>
    <property type="molecule type" value="Genomic_DNA"/>
</dbReference>
<dbReference type="SUPFAM" id="SSF50022">
    <property type="entry name" value="ISP domain"/>
    <property type="match status" value="1"/>
</dbReference>
<keyword evidence="6" id="KW-0560">Oxidoreductase</keyword>
<dbReference type="OrthoDB" id="9794779at2"/>
<evidence type="ECO:0000313" key="7">
    <source>
        <dbReference type="Proteomes" id="UP000198644"/>
    </source>
</evidence>
<reference evidence="6 7" key="1">
    <citation type="submission" date="2016-10" db="EMBL/GenBank/DDBJ databases">
        <authorList>
            <person name="de Groot N.N."/>
        </authorList>
    </citation>
    <scope>NUCLEOTIDE SEQUENCE [LARGE SCALE GENOMIC DNA]</scope>
    <source>
        <strain evidence="6 7">CGMCC 1.9167</strain>
    </source>
</reference>
<dbReference type="Pfam" id="PF00355">
    <property type="entry name" value="Rieske"/>
    <property type="match status" value="1"/>
</dbReference>
<evidence type="ECO:0000256" key="2">
    <source>
        <dbReference type="ARBA" id="ARBA00022723"/>
    </source>
</evidence>
<keyword evidence="2" id="KW-0479">Metal-binding</keyword>
<gene>
    <name evidence="6" type="ORF">SAMN05216203_3391</name>
</gene>
<evidence type="ECO:0000256" key="3">
    <source>
        <dbReference type="ARBA" id="ARBA00023004"/>
    </source>
</evidence>
<dbReference type="STRING" id="650891.SAMN05216203_3391"/>
<dbReference type="GO" id="GO:0051213">
    <property type="term" value="F:dioxygenase activity"/>
    <property type="evidence" value="ECO:0007669"/>
    <property type="project" value="UniProtKB-KW"/>
</dbReference>
<dbReference type="GO" id="GO:0046872">
    <property type="term" value="F:metal ion binding"/>
    <property type="evidence" value="ECO:0007669"/>
    <property type="project" value="UniProtKB-KW"/>
</dbReference>
<keyword evidence="7" id="KW-1185">Reference proteome</keyword>
<dbReference type="AlphaFoldDB" id="A0A1I6JWH8"/>
<dbReference type="InterPro" id="IPR036922">
    <property type="entry name" value="Rieske_2Fe-2S_sf"/>
</dbReference>
<dbReference type="PANTHER" id="PTHR40261:SF1">
    <property type="entry name" value="RIESKE DOMAIN-CONTAINING PROTEIN"/>
    <property type="match status" value="1"/>
</dbReference>
<dbReference type="Proteomes" id="UP000198644">
    <property type="component" value="Unassembled WGS sequence"/>
</dbReference>
<dbReference type="CDD" id="cd03467">
    <property type="entry name" value="Rieske"/>
    <property type="match status" value="1"/>
</dbReference>
<keyword evidence="6" id="KW-0223">Dioxygenase</keyword>
<keyword evidence="1" id="KW-0001">2Fe-2S</keyword>
<accession>A0A1I6JWH8</accession>
<evidence type="ECO:0000256" key="4">
    <source>
        <dbReference type="ARBA" id="ARBA00023014"/>
    </source>
</evidence>
<proteinExistence type="predicted"/>
<organism evidence="6 7">
    <name type="scientific">Marinobacter daqiaonensis</name>
    <dbReference type="NCBI Taxonomy" id="650891"/>
    <lineage>
        <taxon>Bacteria</taxon>
        <taxon>Pseudomonadati</taxon>
        <taxon>Pseudomonadota</taxon>
        <taxon>Gammaproteobacteria</taxon>
        <taxon>Pseudomonadales</taxon>
        <taxon>Marinobacteraceae</taxon>
        <taxon>Marinobacter</taxon>
    </lineage>
</organism>
<keyword evidence="3" id="KW-0408">Iron</keyword>
<sequence>MSPAVPVAGKSWTTIGAEESIREGQFLEFSLGETPCFVFRRKGHLYGYRNRCPHLGITLNWLPERFMDSDNCFIHCATHGALFTPESGDCIAGPCQGDSLTPLTLRVVGGQVEVRDPSEHHG</sequence>
<dbReference type="InterPro" id="IPR017941">
    <property type="entry name" value="Rieske_2Fe-2S"/>
</dbReference>
<dbReference type="PANTHER" id="PTHR40261">
    <property type="match status" value="1"/>
</dbReference>
<dbReference type="PROSITE" id="PS51296">
    <property type="entry name" value="RIESKE"/>
    <property type="match status" value="1"/>
</dbReference>
<evidence type="ECO:0000313" key="6">
    <source>
        <dbReference type="EMBL" id="SFR83296.1"/>
    </source>
</evidence>
<evidence type="ECO:0000259" key="5">
    <source>
        <dbReference type="PROSITE" id="PS51296"/>
    </source>
</evidence>
<feature type="domain" description="Rieske" evidence="5">
    <location>
        <begin position="13"/>
        <end position="114"/>
    </location>
</feature>
<evidence type="ECO:0000256" key="1">
    <source>
        <dbReference type="ARBA" id="ARBA00022714"/>
    </source>
</evidence>
<dbReference type="GO" id="GO:0051537">
    <property type="term" value="F:2 iron, 2 sulfur cluster binding"/>
    <property type="evidence" value="ECO:0007669"/>
    <property type="project" value="UniProtKB-KW"/>
</dbReference>
<dbReference type="Gene3D" id="2.102.10.10">
    <property type="entry name" value="Rieske [2Fe-2S] iron-sulphur domain"/>
    <property type="match status" value="1"/>
</dbReference>
<dbReference type="RefSeq" id="WP_092015943.1">
    <property type="nucleotide sequence ID" value="NZ_FOYW01000003.1"/>
</dbReference>
<protein>
    <submittedName>
        <fullName evidence="6">Ferredoxin subunit of nitrite reductase or a ring-hydroxylating dioxygenase</fullName>
    </submittedName>
</protein>
<keyword evidence="4" id="KW-0411">Iron-sulfur</keyword>